<feature type="region of interest" description="Disordered" evidence="12">
    <location>
        <begin position="1"/>
        <end position="40"/>
    </location>
</feature>
<keyword evidence="3" id="KW-0723">Serine/threonine-protein kinase</keyword>
<dbReference type="FunFam" id="3.90.810.10:FF:000005">
    <property type="entry name" value="Non-specific serine/threonine protein kinase"/>
    <property type="match status" value="1"/>
</dbReference>
<dbReference type="Pfam" id="PF00786">
    <property type="entry name" value="PBD"/>
    <property type="match status" value="1"/>
</dbReference>
<evidence type="ECO:0000256" key="8">
    <source>
        <dbReference type="ARBA" id="ARBA00023026"/>
    </source>
</evidence>
<evidence type="ECO:0000313" key="16">
    <source>
        <dbReference type="EMBL" id="KAG5421247.1"/>
    </source>
</evidence>
<dbReference type="InterPro" id="IPR033923">
    <property type="entry name" value="PAK_BD"/>
</dbReference>
<evidence type="ECO:0000259" key="15">
    <source>
        <dbReference type="PROSITE" id="PS50108"/>
    </source>
</evidence>
<feature type="domain" description="PH" evidence="13">
    <location>
        <begin position="68"/>
        <end position="175"/>
    </location>
</feature>
<dbReference type="FunFam" id="1.10.510.10:FF:000139">
    <property type="entry name" value="Non-specific serine/threonine protein kinase"/>
    <property type="match status" value="1"/>
</dbReference>
<evidence type="ECO:0000256" key="10">
    <source>
        <dbReference type="ARBA" id="ARBA00048679"/>
    </source>
</evidence>
<dbReference type="InterPro" id="IPR011009">
    <property type="entry name" value="Kinase-like_dom_sf"/>
</dbReference>
<dbReference type="InterPro" id="IPR036936">
    <property type="entry name" value="CRIB_dom_sf"/>
</dbReference>
<evidence type="ECO:0000259" key="14">
    <source>
        <dbReference type="PROSITE" id="PS50011"/>
    </source>
</evidence>
<keyword evidence="4" id="KW-0808">Transferase</keyword>
<dbReference type="SUPFAM" id="SSF56112">
    <property type="entry name" value="Protein kinase-like (PK-like)"/>
    <property type="match status" value="1"/>
</dbReference>
<comment type="caution">
    <text evidence="16">The sequence shown here is derived from an EMBL/GenBank/DDBJ whole genome shotgun (WGS) entry which is preliminary data.</text>
</comment>
<reference evidence="16 17" key="1">
    <citation type="submission" date="2020-12" db="EMBL/GenBank/DDBJ databases">
        <title>Effect of drift, selection, and recombination on the evolution of hybrid genomes in Candida yeast pathogens.</title>
        <authorList>
            <person name="Mixao V."/>
            <person name="Ksiezopolska E."/>
            <person name="Saus E."/>
            <person name="Boekhout T."/>
            <person name="Gacser A."/>
            <person name="Gabaldon T."/>
        </authorList>
    </citation>
    <scope>NUCLEOTIDE SEQUENCE [LARGE SCALE GENOMIC DNA]</scope>
    <source>
        <strain evidence="16 17">BP57</strain>
    </source>
</reference>
<dbReference type="Pfam" id="PF00069">
    <property type="entry name" value="Pkinase"/>
    <property type="match status" value="1"/>
</dbReference>
<feature type="compositionally biased region" description="Low complexity" evidence="12">
    <location>
        <begin position="519"/>
        <end position="528"/>
    </location>
</feature>
<dbReference type="Proteomes" id="UP000669133">
    <property type="component" value="Unassembled WGS sequence"/>
</dbReference>
<dbReference type="CDD" id="cd06614">
    <property type="entry name" value="STKc_PAK"/>
    <property type="match status" value="1"/>
</dbReference>
<feature type="compositionally biased region" description="Polar residues" evidence="12">
    <location>
        <begin position="178"/>
        <end position="191"/>
    </location>
</feature>
<dbReference type="Pfam" id="PF00169">
    <property type="entry name" value="PH"/>
    <property type="match status" value="1"/>
</dbReference>
<dbReference type="SMART" id="SM00233">
    <property type="entry name" value="PH"/>
    <property type="match status" value="1"/>
</dbReference>
<dbReference type="AlphaFoldDB" id="A0A8H7ZL35"/>
<dbReference type="InterPro" id="IPR001849">
    <property type="entry name" value="PH_domain"/>
</dbReference>
<keyword evidence="5" id="KW-0547">Nucleotide-binding</keyword>
<comment type="similarity">
    <text evidence="1">Belongs to the protein kinase superfamily. STE Ser/Thr protein kinase family. STE20 subfamily.</text>
</comment>
<evidence type="ECO:0000259" key="13">
    <source>
        <dbReference type="PROSITE" id="PS50003"/>
    </source>
</evidence>
<dbReference type="EMBL" id="JAEOAQ010000001">
    <property type="protein sequence ID" value="KAG5421247.1"/>
    <property type="molecule type" value="Genomic_DNA"/>
</dbReference>
<dbReference type="PROSITE" id="PS50011">
    <property type="entry name" value="PROTEIN_KINASE_DOM"/>
    <property type="match status" value="1"/>
</dbReference>
<dbReference type="Gene3D" id="1.10.510.10">
    <property type="entry name" value="Transferase(Phosphotransferase) domain 1"/>
    <property type="match status" value="1"/>
</dbReference>
<accession>A0A8H7ZL35</accession>
<dbReference type="PANTHER" id="PTHR45832:SF22">
    <property type="entry name" value="SERINE_THREONINE-PROTEIN KINASE SAMKA-RELATED"/>
    <property type="match status" value="1"/>
</dbReference>
<feature type="compositionally biased region" description="Polar residues" evidence="12">
    <location>
        <begin position="572"/>
        <end position="581"/>
    </location>
</feature>
<dbReference type="SMART" id="SM00220">
    <property type="entry name" value="S_TKc"/>
    <property type="match status" value="1"/>
</dbReference>
<dbReference type="RefSeq" id="XP_067550363.1">
    <property type="nucleotide sequence ID" value="XM_067692327.1"/>
</dbReference>
<dbReference type="SUPFAM" id="SSF50729">
    <property type="entry name" value="PH domain-like"/>
    <property type="match status" value="1"/>
</dbReference>
<keyword evidence="7" id="KW-0067">ATP-binding</keyword>
<organism evidence="16 17">
    <name type="scientific">Candida metapsilosis</name>
    <dbReference type="NCBI Taxonomy" id="273372"/>
    <lineage>
        <taxon>Eukaryota</taxon>
        <taxon>Fungi</taxon>
        <taxon>Dikarya</taxon>
        <taxon>Ascomycota</taxon>
        <taxon>Saccharomycotina</taxon>
        <taxon>Pichiomycetes</taxon>
        <taxon>Debaryomycetaceae</taxon>
        <taxon>Candida/Lodderomyces clade</taxon>
        <taxon>Candida</taxon>
    </lineage>
</organism>
<dbReference type="PROSITE" id="PS50003">
    <property type="entry name" value="PH_DOMAIN"/>
    <property type="match status" value="1"/>
</dbReference>
<comment type="catalytic activity">
    <reaction evidence="10">
        <text>L-seryl-[protein] + ATP = O-phospho-L-seryl-[protein] + ADP + H(+)</text>
        <dbReference type="Rhea" id="RHEA:17989"/>
        <dbReference type="Rhea" id="RHEA-COMP:9863"/>
        <dbReference type="Rhea" id="RHEA-COMP:11604"/>
        <dbReference type="ChEBI" id="CHEBI:15378"/>
        <dbReference type="ChEBI" id="CHEBI:29999"/>
        <dbReference type="ChEBI" id="CHEBI:30616"/>
        <dbReference type="ChEBI" id="CHEBI:83421"/>
        <dbReference type="ChEBI" id="CHEBI:456216"/>
        <dbReference type="EC" id="2.7.11.1"/>
    </reaction>
</comment>
<dbReference type="InterPro" id="IPR000095">
    <property type="entry name" value="CRIB_dom"/>
</dbReference>
<dbReference type="PANTHER" id="PTHR45832">
    <property type="entry name" value="SERINE/THREONINE-PROTEIN KINASE SAMKA-RELATED-RELATED"/>
    <property type="match status" value="1"/>
</dbReference>
<feature type="region of interest" description="Disordered" evidence="12">
    <location>
        <begin position="178"/>
        <end position="219"/>
    </location>
</feature>
<dbReference type="Gene3D" id="2.30.29.30">
    <property type="entry name" value="Pleckstrin-homology domain (PH domain)/Phosphotyrosine-binding domain (PTB)"/>
    <property type="match status" value="1"/>
</dbReference>
<evidence type="ECO:0000256" key="4">
    <source>
        <dbReference type="ARBA" id="ARBA00022679"/>
    </source>
</evidence>
<keyword evidence="6" id="KW-0418">Kinase</keyword>
<dbReference type="GeneID" id="93648966"/>
<dbReference type="PROSITE" id="PS00108">
    <property type="entry name" value="PROTEIN_KINASE_ST"/>
    <property type="match status" value="1"/>
</dbReference>
<name>A0A8H7ZL35_9ASCO</name>
<evidence type="ECO:0000256" key="6">
    <source>
        <dbReference type="ARBA" id="ARBA00022777"/>
    </source>
</evidence>
<sequence length="920" mass="100618">MTSVYNSDIKNHRRAPPPPRPAVAPQSSSSNLNGGTQGLGLSAKESNYLNKISTSTSNNQIPISLGSNKRQSGWVHIKDDGIFTSFRWNKRFMNMNDRSLNIYKNEPTINDPASPELLLPLNLISNIVLKPQSGHSKNSQSFEIIPKNYGKSILISVKSSNEYLDWLNAFSSKCPSAQIGQSPNSTGNSIPGLSGSTMGASMSSSSSSTASSSNLTSLSTGGLLQGGNAGVSSPINFTHKVHVGFDPASGNFTGLPETWKSLLQHSKITNEDWKKDPAAVIEVLEFYSDINGSNPSTPMASPQVNINKTMGNSIDHNSNLQEWTKPPPKSSTTQFKPTRSAPKPPTPYHLTAQQSEGGAPSISPLSNLLSKSAGTTTTTSSSSSPDSAAASPSSDKNDLVPVRRAPPPPTGSSGGAAAAAAPPPPPQQQQHQHQQQQKSQPIPSHQRPQFISKPQQLPPSLPNGASFNRTPQYKVHPDLKIQQGGSSTSLSSDKENINQEGMKQYPSSANKGSPDTQPNVSVSQSSQNYHKPHQPPITGPTGAAHSVTKPLHPVIAPVKPLQLKPRKEQDAQRSNGQSSPQDSHHKEKSKPKVQSPALGPVAPKSAKQLKKERERLNDLQIIAKLKTVVNSNNPKPLFRIIEKAGQGASGNVYLAEMISEGKKIAIKQMDLNVQPRKELIINEILVMKDSQHKNIVNFLDSYLIGDSELWVIMEYMEGGSLTEIIENNEFKLNERQIATICFETLKGLQHLHKKHIIHRDIKSDNVLLDSHGNVKITDFGFCAKLTDQRNKRATMVGTPYWMAPEVVKQKEYDEKVDVWSLGIMTIEMIEGEPPYLNEEPLKALYLIATNGTPKLKKPELLSNSIKKFLSICLCVDVRYRATTDELLEHSFIQHKSGKIEELAPLLEWKKNQNQSQDHEE</sequence>
<dbReference type="GO" id="GO:0005524">
    <property type="term" value="F:ATP binding"/>
    <property type="evidence" value="ECO:0007669"/>
    <property type="project" value="UniProtKB-KW"/>
</dbReference>
<dbReference type="GO" id="GO:0004674">
    <property type="term" value="F:protein serine/threonine kinase activity"/>
    <property type="evidence" value="ECO:0007669"/>
    <property type="project" value="UniProtKB-KW"/>
</dbReference>
<dbReference type="InterPro" id="IPR011993">
    <property type="entry name" value="PH-like_dom_sf"/>
</dbReference>
<evidence type="ECO:0000256" key="11">
    <source>
        <dbReference type="ARBA" id="ARBA00069771"/>
    </source>
</evidence>
<dbReference type="EC" id="2.7.11.1" evidence="2"/>
<keyword evidence="8" id="KW-0843">Virulence</keyword>
<dbReference type="Gene3D" id="3.30.200.20">
    <property type="entry name" value="Phosphorylase Kinase, domain 1"/>
    <property type="match status" value="1"/>
</dbReference>
<evidence type="ECO:0000313" key="17">
    <source>
        <dbReference type="Proteomes" id="UP000669133"/>
    </source>
</evidence>
<evidence type="ECO:0000256" key="7">
    <source>
        <dbReference type="ARBA" id="ARBA00022840"/>
    </source>
</evidence>
<evidence type="ECO:0000256" key="12">
    <source>
        <dbReference type="SAM" id="MobiDB-lite"/>
    </source>
</evidence>
<feature type="compositionally biased region" description="Polar residues" evidence="12">
    <location>
        <begin position="498"/>
        <end position="518"/>
    </location>
</feature>
<gene>
    <name evidence="16" type="ORF">I9W82_000337</name>
</gene>
<dbReference type="FunFam" id="3.30.200.20:FF:000761">
    <property type="entry name" value="Non-specific serine/threonine protein kinase"/>
    <property type="match status" value="1"/>
</dbReference>
<dbReference type="PROSITE" id="PS50108">
    <property type="entry name" value="CRIB"/>
    <property type="match status" value="1"/>
</dbReference>
<dbReference type="SMART" id="SM00285">
    <property type="entry name" value="PBD"/>
    <property type="match status" value="1"/>
</dbReference>
<feature type="domain" description="Protein kinase" evidence="14">
    <location>
        <begin position="638"/>
        <end position="892"/>
    </location>
</feature>
<proteinExistence type="inferred from homology"/>
<evidence type="ECO:0000256" key="9">
    <source>
        <dbReference type="ARBA" id="ARBA00047899"/>
    </source>
</evidence>
<feature type="domain" description="CRIB" evidence="15">
    <location>
        <begin position="231"/>
        <end position="244"/>
    </location>
</feature>
<evidence type="ECO:0000256" key="2">
    <source>
        <dbReference type="ARBA" id="ARBA00012513"/>
    </source>
</evidence>
<comment type="catalytic activity">
    <reaction evidence="9">
        <text>L-threonyl-[protein] + ATP = O-phospho-L-threonyl-[protein] + ADP + H(+)</text>
        <dbReference type="Rhea" id="RHEA:46608"/>
        <dbReference type="Rhea" id="RHEA-COMP:11060"/>
        <dbReference type="Rhea" id="RHEA-COMP:11605"/>
        <dbReference type="ChEBI" id="CHEBI:15378"/>
        <dbReference type="ChEBI" id="CHEBI:30013"/>
        <dbReference type="ChEBI" id="CHEBI:30616"/>
        <dbReference type="ChEBI" id="CHEBI:61977"/>
        <dbReference type="ChEBI" id="CHEBI:456216"/>
        <dbReference type="EC" id="2.7.11.1"/>
    </reaction>
</comment>
<dbReference type="OrthoDB" id="248923at2759"/>
<protein>
    <recommendedName>
        <fullName evidence="11">Serine/threonine-protein kinase CLA4</fullName>
        <ecNumber evidence="2">2.7.11.1</ecNumber>
    </recommendedName>
</protein>
<evidence type="ECO:0000256" key="1">
    <source>
        <dbReference type="ARBA" id="ARBA00008874"/>
    </source>
</evidence>
<dbReference type="InterPro" id="IPR051931">
    <property type="entry name" value="PAK3-like"/>
</dbReference>
<feature type="compositionally biased region" description="Low complexity" evidence="12">
    <location>
        <begin position="428"/>
        <end position="446"/>
    </location>
</feature>
<feature type="compositionally biased region" description="Polar residues" evidence="12">
    <location>
        <begin position="291"/>
        <end position="322"/>
    </location>
</feature>
<evidence type="ECO:0000256" key="5">
    <source>
        <dbReference type="ARBA" id="ARBA00022741"/>
    </source>
</evidence>
<feature type="compositionally biased region" description="Low complexity" evidence="12">
    <location>
        <begin position="370"/>
        <end position="394"/>
    </location>
</feature>
<feature type="region of interest" description="Disordered" evidence="12">
    <location>
        <begin position="291"/>
        <end position="547"/>
    </location>
</feature>
<keyword evidence="17" id="KW-1185">Reference proteome</keyword>
<dbReference type="InterPro" id="IPR000719">
    <property type="entry name" value="Prot_kinase_dom"/>
</dbReference>
<feature type="region of interest" description="Disordered" evidence="12">
    <location>
        <begin position="562"/>
        <end position="611"/>
    </location>
</feature>
<dbReference type="InterPro" id="IPR008271">
    <property type="entry name" value="Ser/Thr_kinase_AS"/>
</dbReference>
<evidence type="ECO:0000256" key="3">
    <source>
        <dbReference type="ARBA" id="ARBA00022527"/>
    </source>
</evidence>
<feature type="compositionally biased region" description="Low complexity" evidence="12">
    <location>
        <begin position="192"/>
        <end position="219"/>
    </location>
</feature>
<dbReference type="CDD" id="cd01093">
    <property type="entry name" value="CRIB_PAK_like"/>
    <property type="match status" value="1"/>
</dbReference>
<dbReference type="Gene3D" id="3.90.810.10">
    <property type="entry name" value="CRIB domain"/>
    <property type="match status" value="1"/>
</dbReference>